<dbReference type="RefSeq" id="WP_120118326.1">
    <property type="nucleotide sequence ID" value="NZ_QYTW02000030.1"/>
</dbReference>
<dbReference type="Pfam" id="PF12691">
    <property type="entry name" value="Phage_tail_terminator_6"/>
    <property type="match status" value="1"/>
</dbReference>
<evidence type="ECO:0000313" key="1">
    <source>
        <dbReference type="EMBL" id="RST57679.1"/>
    </source>
</evidence>
<dbReference type="InterPro" id="IPR024411">
    <property type="entry name" value="Tail_terminator_phage"/>
</dbReference>
<evidence type="ECO:0000313" key="2">
    <source>
        <dbReference type="Proteomes" id="UP000287296"/>
    </source>
</evidence>
<dbReference type="EMBL" id="QYTW02000030">
    <property type="protein sequence ID" value="RST57679.1"/>
    <property type="molecule type" value="Genomic_DNA"/>
</dbReference>
<proteinExistence type="predicted"/>
<accession>A0A429X2U1</accession>
<dbReference type="OrthoDB" id="2928533at2"/>
<comment type="caution">
    <text evidence="1">The sequence shown here is derived from an EMBL/GenBank/DDBJ whole genome shotgun (WGS) entry which is preliminary data.</text>
</comment>
<dbReference type="Proteomes" id="UP000287296">
    <property type="component" value="Unassembled WGS sequence"/>
</dbReference>
<dbReference type="AlphaFoldDB" id="A0A429X2U1"/>
<protein>
    <submittedName>
        <fullName evidence="1">Capsid protein</fullName>
    </submittedName>
</protein>
<sequence>MDFMERLCDKVNEMPELPITCKKGYLGADESFVVYPLPGSRVVQEYMDGTKDWAMNYEFAMKSKVQSKINQTLWTVQTELEKLAELESQNDSFEFEELIITNKPFINQIDDQGWFVFLLDVQAKITVLKGD</sequence>
<gene>
    <name evidence="1" type="ORF">D5F11_021710</name>
</gene>
<name>A0A429X2U1_SIMTE</name>
<organism evidence="1 2">
    <name type="scientific">Siminovitchia terrae</name>
    <name type="common">Bacillus terrae</name>
    <dbReference type="NCBI Taxonomy" id="1914933"/>
    <lineage>
        <taxon>Bacteria</taxon>
        <taxon>Bacillati</taxon>
        <taxon>Bacillota</taxon>
        <taxon>Bacilli</taxon>
        <taxon>Bacillales</taxon>
        <taxon>Bacillaceae</taxon>
        <taxon>Siminovitchia</taxon>
    </lineage>
</organism>
<reference evidence="1 2" key="1">
    <citation type="submission" date="2018-12" db="EMBL/GenBank/DDBJ databases">
        <authorList>
            <person name="Sun L."/>
            <person name="Chen Z."/>
        </authorList>
    </citation>
    <scope>NUCLEOTIDE SEQUENCE [LARGE SCALE GENOMIC DNA]</scope>
    <source>
        <strain evidence="1 2">LMG 29736</strain>
    </source>
</reference>